<evidence type="ECO:0000313" key="1">
    <source>
        <dbReference type="Proteomes" id="UP000887565"/>
    </source>
</evidence>
<dbReference type="Gene3D" id="2.40.10.10">
    <property type="entry name" value="Trypsin-like serine proteases"/>
    <property type="match status" value="1"/>
</dbReference>
<dbReference type="SUPFAM" id="SSF50494">
    <property type="entry name" value="Trypsin-like serine proteases"/>
    <property type="match status" value="1"/>
</dbReference>
<evidence type="ECO:0000313" key="2">
    <source>
        <dbReference type="WBParaSite" id="nRc.2.0.1.t06020-RA"/>
    </source>
</evidence>
<protein>
    <submittedName>
        <fullName evidence="2">Uncharacterized protein</fullName>
    </submittedName>
</protein>
<dbReference type="InterPro" id="IPR009003">
    <property type="entry name" value="Peptidase_S1_PA"/>
</dbReference>
<dbReference type="AlphaFoldDB" id="A0A915HW52"/>
<sequence>MIAGTNIGLRIVTKRKKIKVTPLILSINYQDSCGTWRLLKQELSRGHRYERIPKSDRSEFTEPHSKPWMAVLLSKLDNDREDYAPCGAALISRPPYTFEKVENGSSDILITAAHCVVR</sequence>
<reference evidence="2" key="1">
    <citation type="submission" date="2022-11" db="UniProtKB">
        <authorList>
            <consortium name="WormBaseParasite"/>
        </authorList>
    </citation>
    <scope>IDENTIFICATION</scope>
</reference>
<accession>A0A915HW52</accession>
<proteinExistence type="predicted"/>
<dbReference type="Proteomes" id="UP000887565">
    <property type="component" value="Unplaced"/>
</dbReference>
<dbReference type="InterPro" id="IPR043504">
    <property type="entry name" value="Peptidase_S1_PA_chymotrypsin"/>
</dbReference>
<dbReference type="WBParaSite" id="nRc.2.0.1.t06020-RA">
    <property type="protein sequence ID" value="nRc.2.0.1.t06020-RA"/>
    <property type="gene ID" value="nRc.2.0.1.g06020"/>
</dbReference>
<organism evidence="1 2">
    <name type="scientific">Romanomermis culicivorax</name>
    <name type="common">Nematode worm</name>
    <dbReference type="NCBI Taxonomy" id="13658"/>
    <lineage>
        <taxon>Eukaryota</taxon>
        <taxon>Metazoa</taxon>
        <taxon>Ecdysozoa</taxon>
        <taxon>Nematoda</taxon>
        <taxon>Enoplea</taxon>
        <taxon>Dorylaimia</taxon>
        <taxon>Mermithida</taxon>
        <taxon>Mermithoidea</taxon>
        <taxon>Mermithidae</taxon>
        <taxon>Romanomermis</taxon>
    </lineage>
</organism>
<name>A0A915HW52_ROMCU</name>
<keyword evidence="1" id="KW-1185">Reference proteome</keyword>